<evidence type="ECO:0000313" key="1">
    <source>
        <dbReference type="EMBL" id="MEE1675387.1"/>
    </source>
</evidence>
<evidence type="ECO:0000313" key="2">
    <source>
        <dbReference type="Proteomes" id="UP001310248"/>
    </source>
</evidence>
<accession>A0ABU7G7K9</accession>
<name>A0ABU7G7K9_9ALTE</name>
<dbReference type="InterPro" id="IPR005262">
    <property type="entry name" value="MJ1255-like"/>
</dbReference>
<reference evidence="2" key="1">
    <citation type="submission" date="2023-07" db="EMBL/GenBank/DDBJ databases">
        <title>Draft genome sequence of Agarivorans aestuarii strain ZMCS4, a CAZymes producing bacteria isolated from the marine brown algae Clodostephus spongiosus.</title>
        <authorList>
            <person name="Lorente B."/>
            <person name="Cabral C."/>
            <person name="Frias J."/>
            <person name="Faria J."/>
            <person name="Toubarro D."/>
        </authorList>
    </citation>
    <scope>NUCLEOTIDE SEQUENCE [LARGE SCALE GENOMIC DNA]</scope>
    <source>
        <strain evidence="2">ZMCS4</strain>
    </source>
</reference>
<dbReference type="SUPFAM" id="SSF53756">
    <property type="entry name" value="UDP-Glycosyltransferase/glycogen phosphorylase"/>
    <property type="match status" value="1"/>
</dbReference>
<dbReference type="EMBL" id="JAYDYW010000013">
    <property type="protein sequence ID" value="MEE1675387.1"/>
    <property type="molecule type" value="Genomic_DNA"/>
</dbReference>
<protein>
    <submittedName>
        <fullName evidence="1">Glycosyltransferase family protein</fullName>
    </submittedName>
</protein>
<comment type="caution">
    <text evidence="1">The sequence shown here is derived from an EMBL/GenBank/DDBJ whole genome shotgun (WGS) entry which is preliminary data.</text>
</comment>
<proteinExistence type="predicted"/>
<organism evidence="1 2">
    <name type="scientific">Agarivorans aestuarii</name>
    <dbReference type="NCBI Taxonomy" id="1563703"/>
    <lineage>
        <taxon>Bacteria</taxon>
        <taxon>Pseudomonadati</taxon>
        <taxon>Pseudomonadota</taxon>
        <taxon>Gammaproteobacteria</taxon>
        <taxon>Alteromonadales</taxon>
        <taxon>Alteromonadaceae</taxon>
        <taxon>Agarivorans</taxon>
    </lineage>
</organism>
<sequence length="368" mass="41211">MRILYGVQGTGNGHITRARLLCSALKKQGIEVDVLMSGRVGQAPKVEEFGEYKSLKGISFHHQGGKVDKWATFKDLSLKQFRKDIAELDLSGYDLLINDFEPVSAWAAKKQGLTSISISHQAAFLHDIPTKEMGLWNRLLVRNFAPCEHNLGVHWCDFKQTIVPPLVEKLDELSNNGKILVYLPFESLEQIRPLLTRFTGHQFVCFHPEIKQAAIDENLELQPIHRENFLENLRSCAGVFCNAGFELPSEAMAAGKKLLVKPLFGQFEQVTNAYTLQSLGLAHIAESLEPYILDSWLQLDQSEPVYYPDVAELLAGHIRNNTWQDLGAMARSMWQQVSYPAASQLLMANIMSDSTVSAESLTKIKVSG</sequence>
<keyword evidence="2" id="KW-1185">Reference proteome</keyword>
<dbReference type="Proteomes" id="UP001310248">
    <property type="component" value="Unassembled WGS sequence"/>
</dbReference>
<dbReference type="NCBIfam" id="TIGR00661">
    <property type="entry name" value="MJ1255"/>
    <property type="match status" value="1"/>
</dbReference>
<dbReference type="Pfam" id="PF13528">
    <property type="entry name" value="Glyco_trans_1_3"/>
    <property type="match status" value="1"/>
</dbReference>
<gene>
    <name evidence="1" type="ORF">SNR37_000712</name>
</gene>
<dbReference type="RefSeq" id="WP_329776306.1">
    <property type="nucleotide sequence ID" value="NZ_JAYDYW010000013.1"/>
</dbReference>